<dbReference type="PROSITE" id="PS50977">
    <property type="entry name" value="HTH_TETR_2"/>
    <property type="match status" value="1"/>
</dbReference>
<dbReference type="EMBL" id="VULX01000003">
    <property type="protein sequence ID" value="MSR90614.1"/>
    <property type="molecule type" value="Genomic_DNA"/>
</dbReference>
<dbReference type="PRINTS" id="PR00455">
    <property type="entry name" value="HTHTETR"/>
</dbReference>
<dbReference type="GO" id="GO:0003677">
    <property type="term" value="F:DNA binding"/>
    <property type="evidence" value="ECO:0007669"/>
    <property type="project" value="UniProtKB-UniRule"/>
</dbReference>
<comment type="caution">
    <text evidence="4">The sequence shown here is derived from an EMBL/GenBank/DDBJ whole genome shotgun (WGS) entry which is preliminary data.</text>
</comment>
<dbReference type="Pfam" id="PF00440">
    <property type="entry name" value="TetR_N"/>
    <property type="match status" value="1"/>
</dbReference>
<keyword evidence="1 2" id="KW-0238">DNA-binding</keyword>
<dbReference type="Gene3D" id="1.10.357.10">
    <property type="entry name" value="Tetracycline Repressor, domain 2"/>
    <property type="match status" value="1"/>
</dbReference>
<reference evidence="4 5" key="1">
    <citation type="submission" date="2019-08" db="EMBL/GenBank/DDBJ databases">
        <title>In-depth cultivation of the pig gut microbiome towards novel bacterial diversity and tailored functional studies.</title>
        <authorList>
            <person name="Wylensek D."/>
            <person name="Hitch T.C.A."/>
            <person name="Clavel T."/>
        </authorList>
    </citation>
    <scope>NUCLEOTIDE SEQUENCE [LARGE SCALE GENOMIC DNA]</scope>
    <source>
        <strain evidence="4 5">WCA-383-APC-5B</strain>
    </source>
</reference>
<dbReference type="AlphaFoldDB" id="A0A7X2T0K0"/>
<evidence type="ECO:0000256" key="2">
    <source>
        <dbReference type="PROSITE-ProRule" id="PRU00335"/>
    </source>
</evidence>
<keyword evidence="5" id="KW-1185">Reference proteome</keyword>
<accession>A0A7X2T0K0</accession>
<evidence type="ECO:0000313" key="4">
    <source>
        <dbReference type="EMBL" id="MSR90614.1"/>
    </source>
</evidence>
<proteinExistence type="predicted"/>
<feature type="domain" description="HTH tetR-type" evidence="3">
    <location>
        <begin position="11"/>
        <end position="71"/>
    </location>
</feature>
<dbReference type="PANTHER" id="PTHR43479">
    <property type="entry name" value="ACREF/ENVCD OPERON REPRESSOR-RELATED"/>
    <property type="match status" value="1"/>
</dbReference>
<dbReference type="RefSeq" id="WP_154530496.1">
    <property type="nucleotide sequence ID" value="NZ_JAQXTV010000230.1"/>
</dbReference>
<evidence type="ECO:0000259" key="3">
    <source>
        <dbReference type="PROSITE" id="PS50977"/>
    </source>
</evidence>
<dbReference type="InterPro" id="IPR050624">
    <property type="entry name" value="HTH-type_Tx_Regulator"/>
</dbReference>
<sequence length="198" mass="23029">MSKEKNIMKKNLKKEKLCSSAFDLFISKGINNTAIDDIVKRAGVAKGTFYLYFKDKYDIINKIILQKSRQIFDEAMDATKKSHIIEFDEMCIFFVEYVINYFKDNKLMLKLINKNFSWSLYKIAVSRLDEHDEVEETVTFFIEKLIERGMSGEEAEITLFLIVELVGSVSYNCIINNEPTDIDSIKPILFKKILTMIA</sequence>
<dbReference type="PANTHER" id="PTHR43479:SF11">
    <property type="entry name" value="ACREF_ENVCD OPERON REPRESSOR-RELATED"/>
    <property type="match status" value="1"/>
</dbReference>
<name>A0A7X2T0K0_9CLOT</name>
<protein>
    <submittedName>
        <fullName evidence="4">TetR/AcrR family transcriptional regulator</fullName>
    </submittedName>
</protein>
<dbReference type="InterPro" id="IPR009057">
    <property type="entry name" value="Homeodomain-like_sf"/>
</dbReference>
<evidence type="ECO:0000256" key="1">
    <source>
        <dbReference type="ARBA" id="ARBA00023125"/>
    </source>
</evidence>
<dbReference type="SUPFAM" id="SSF46689">
    <property type="entry name" value="Homeodomain-like"/>
    <property type="match status" value="1"/>
</dbReference>
<feature type="DNA-binding region" description="H-T-H motif" evidence="2">
    <location>
        <begin position="34"/>
        <end position="53"/>
    </location>
</feature>
<dbReference type="Proteomes" id="UP000460287">
    <property type="component" value="Unassembled WGS sequence"/>
</dbReference>
<evidence type="ECO:0000313" key="5">
    <source>
        <dbReference type="Proteomes" id="UP000460287"/>
    </source>
</evidence>
<gene>
    <name evidence="4" type="ORF">FYJ33_04090</name>
</gene>
<organism evidence="4 5">
    <name type="scientific">Inconstantimicrobium porci</name>
    <dbReference type="NCBI Taxonomy" id="2652291"/>
    <lineage>
        <taxon>Bacteria</taxon>
        <taxon>Bacillati</taxon>
        <taxon>Bacillota</taxon>
        <taxon>Clostridia</taxon>
        <taxon>Eubacteriales</taxon>
        <taxon>Clostridiaceae</taxon>
        <taxon>Inconstantimicrobium</taxon>
    </lineage>
</organism>
<dbReference type="InterPro" id="IPR001647">
    <property type="entry name" value="HTH_TetR"/>
</dbReference>